<comment type="caution">
    <text evidence="2">The sequence shown here is derived from an EMBL/GenBank/DDBJ whole genome shotgun (WGS) entry which is preliminary data.</text>
</comment>
<dbReference type="AlphaFoldDB" id="A0A8S9YGS3"/>
<name>A0A8S9YGS3_9TREM</name>
<keyword evidence="3" id="KW-1185">Reference proteome</keyword>
<keyword evidence="1" id="KW-0472">Membrane</keyword>
<organism evidence="2 3">
    <name type="scientific">Paragonimus skrjabini miyazakii</name>
    <dbReference type="NCBI Taxonomy" id="59628"/>
    <lineage>
        <taxon>Eukaryota</taxon>
        <taxon>Metazoa</taxon>
        <taxon>Spiralia</taxon>
        <taxon>Lophotrochozoa</taxon>
        <taxon>Platyhelminthes</taxon>
        <taxon>Trematoda</taxon>
        <taxon>Digenea</taxon>
        <taxon>Plagiorchiida</taxon>
        <taxon>Troglotremata</taxon>
        <taxon>Troglotrematidae</taxon>
        <taxon>Paragonimus</taxon>
    </lineage>
</organism>
<dbReference type="EMBL" id="JTDE01018859">
    <property type="protein sequence ID" value="KAF7233840.1"/>
    <property type="molecule type" value="Genomic_DNA"/>
</dbReference>
<evidence type="ECO:0000256" key="1">
    <source>
        <dbReference type="SAM" id="Phobius"/>
    </source>
</evidence>
<keyword evidence="1" id="KW-0812">Transmembrane</keyword>
<reference evidence="2" key="1">
    <citation type="submission" date="2019-07" db="EMBL/GenBank/DDBJ databases">
        <title>Annotation for the trematode Paragonimus miyazaki's.</title>
        <authorList>
            <person name="Choi Y.-J."/>
        </authorList>
    </citation>
    <scope>NUCLEOTIDE SEQUENCE</scope>
    <source>
        <strain evidence="2">Japan</strain>
    </source>
</reference>
<feature type="transmembrane region" description="Helical" evidence="1">
    <location>
        <begin position="41"/>
        <end position="60"/>
    </location>
</feature>
<evidence type="ECO:0000313" key="3">
    <source>
        <dbReference type="Proteomes" id="UP000822476"/>
    </source>
</evidence>
<sequence length="79" mass="8823">MSSAETNDIAFHTTNSLTTTVFKGQLGLRGPSIHIRHKMRIVPAVISLLVLINYVLAQAGSAPRTHSKRLKFVERQHLF</sequence>
<protein>
    <submittedName>
        <fullName evidence="2">Uncharacterized protein</fullName>
    </submittedName>
</protein>
<dbReference type="Proteomes" id="UP000822476">
    <property type="component" value="Unassembled WGS sequence"/>
</dbReference>
<accession>A0A8S9YGS3</accession>
<keyword evidence="1" id="KW-1133">Transmembrane helix</keyword>
<gene>
    <name evidence="2" type="ORF">EG68_12625</name>
</gene>
<proteinExistence type="predicted"/>
<evidence type="ECO:0000313" key="2">
    <source>
        <dbReference type="EMBL" id="KAF7233840.1"/>
    </source>
</evidence>